<dbReference type="HOGENOM" id="CLU_859492_0_0_2"/>
<dbReference type="AlphaFoldDB" id="W8P452"/>
<dbReference type="GO" id="GO:0003676">
    <property type="term" value="F:nucleic acid binding"/>
    <property type="evidence" value="ECO:0007669"/>
    <property type="project" value="InterPro"/>
</dbReference>
<sequence>MSYFLISVATMENLEKCTQMNVAGFTSSVNGYWAFVDIDVGDYVSFLHGAKVYNLYRVKKKVAIENPDEVGPWEPIKLPSGRVYSFPFRLLLTPLRELSESMIRPEFSYVAENLLLRGGYRKTHFQADEVTLYNVSGMGIPVSEEFQHETSKWKAFMPKITFSRELIDPPRVFPMREVLLQSLLRKAIERNFLDGLLETFKIDGNPEDFEVLGEKALPSGHVDLLIKPKHPLGRAPRILVEVKLGSAGKEDLKQLKAYIKESGPETVGGVLIVKSFKKNIEEEPDIKFWSYGFGNITREATYTYEELLGKIRLEEV</sequence>
<reference evidence="1 2" key="1">
    <citation type="submission" date="2014-02" db="EMBL/GenBank/DDBJ databases">
        <title>Genome Sequence of an Hyperthermophilic Archaeon, Thermococcus nautili 30-1, producing viral vesicles.</title>
        <authorList>
            <person name="Oberto J."/>
            <person name="Gaudin M."/>
            <person name="Cossu M."/>
            <person name="Gorlas A."/>
            <person name="Slesarev A."/>
            <person name="Marguet E."/>
            <person name="Forterre P."/>
        </authorList>
    </citation>
    <scope>NUCLEOTIDE SEQUENCE [LARGE SCALE GENOMIC DNA]</scope>
    <source>
        <strain evidence="1 2">30-1</strain>
    </source>
</reference>
<evidence type="ECO:0008006" key="3">
    <source>
        <dbReference type="Google" id="ProtNLM"/>
    </source>
</evidence>
<name>W8P452_9EURY</name>
<dbReference type="Proteomes" id="UP000019434">
    <property type="component" value="Chromosome"/>
</dbReference>
<evidence type="ECO:0000313" key="2">
    <source>
        <dbReference type="Proteomes" id="UP000019434"/>
    </source>
</evidence>
<protein>
    <recommendedName>
        <fullName evidence="3">DUF91 domain-containing protein</fullName>
    </recommendedName>
</protein>
<accession>W8P452</accession>
<gene>
    <name evidence="1" type="ORF">BD01_1991</name>
</gene>
<organism evidence="1 2">
    <name type="scientific">Thermococcus nautili</name>
    <dbReference type="NCBI Taxonomy" id="195522"/>
    <lineage>
        <taxon>Archaea</taxon>
        <taxon>Methanobacteriati</taxon>
        <taxon>Methanobacteriota</taxon>
        <taxon>Thermococci</taxon>
        <taxon>Thermococcales</taxon>
        <taxon>Thermococcaceae</taxon>
        <taxon>Thermococcus</taxon>
    </lineage>
</organism>
<dbReference type="InterPro" id="IPR011856">
    <property type="entry name" value="tRNA_endonuc-like_dom_sf"/>
</dbReference>
<dbReference type="KEGG" id="tnu:BD01_1991"/>
<proteinExistence type="predicted"/>
<dbReference type="EMBL" id="CP007264">
    <property type="protein sequence ID" value="AHL23591.1"/>
    <property type="molecule type" value="Genomic_DNA"/>
</dbReference>
<keyword evidence="2" id="KW-1185">Reference proteome</keyword>
<evidence type="ECO:0000313" key="1">
    <source>
        <dbReference type="EMBL" id="AHL23591.1"/>
    </source>
</evidence>
<dbReference type="Gene3D" id="3.40.1350.10">
    <property type="match status" value="1"/>
</dbReference>
<dbReference type="eggNOG" id="arCOG06129">
    <property type="taxonomic scope" value="Archaea"/>
</dbReference>
<dbReference type="STRING" id="195522.BD01_1991"/>